<reference evidence="1" key="1">
    <citation type="submission" date="2015-12" db="EMBL/GenBank/DDBJ databases">
        <title>Gene expression during late stages of embryo sac development: a critical building block for successful pollen-pistil interactions.</title>
        <authorList>
            <person name="Liu Y."/>
            <person name="Joly V."/>
            <person name="Sabar M."/>
            <person name="Matton D.P."/>
        </authorList>
    </citation>
    <scope>NUCLEOTIDE SEQUENCE</scope>
</reference>
<dbReference type="EMBL" id="GEDG01030531">
    <property type="protein sequence ID" value="JAP11874.1"/>
    <property type="molecule type" value="Transcribed_RNA"/>
</dbReference>
<sequence>MVMSTRPVGLCLPRRLKRSMYSYRDQRNTIETFIRSKNRRIYCGNMLARALLTFVRSWIAWS</sequence>
<protein>
    <submittedName>
        <fullName evidence="1">Putative ovule protein</fullName>
    </submittedName>
</protein>
<dbReference type="AlphaFoldDB" id="A0A0V0GUK6"/>
<name>A0A0V0GUK6_SOLCH</name>
<evidence type="ECO:0000313" key="1">
    <source>
        <dbReference type="EMBL" id="JAP11874.1"/>
    </source>
</evidence>
<accession>A0A0V0GUK6</accession>
<proteinExistence type="predicted"/>
<organism evidence="1">
    <name type="scientific">Solanum chacoense</name>
    <name type="common">Chaco potato</name>
    <dbReference type="NCBI Taxonomy" id="4108"/>
    <lineage>
        <taxon>Eukaryota</taxon>
        <taxon>Viridiplantae</taxon>
        <taxon>Streptophyta</taxon>
        <taxon>Embryophyta</taxon>
        <taxon>Tracheophyta</taxon>
        <taxon>Spermatophyta</taxon>
        <taxon>Magnoliopsida</taxon>
        <taxon>eudicotyledons</taxon>
        <taxon>Gunneridae</taxon>
        <taxon>Pentapetalae</taxon>
        <taxon>asterids</taxon>
        <taxon>lamiids</taxon>
        <taxon>Solanales</taxon>
        <taxon>Solanaceae</taxon>
        <taxon>Solanoideae</taxon>
        <taxon>Solaneae</taxon>
        <taxon>Solanum</taxon>
    </lineage>
</organism>